<dbReference type="PANTHER" id="PTHR42982">
    <property type="entry name" value="SEC-INDEPENDENT PROTEIN TRANSLOCASE PROTEIN TATA"/>
    <property type="match status" value="1"/>
</dbReference>
<evidence type="ECO:0000313" key="12">
    <source>
        <dbReference type="EMBL" id="MBT2134543.1"/>
    </source>
</evidence>
<reference evidence="12 13" key="1">
    <citation type="submission" date="2021-05" db="EMBL/GenBank/DDBJ databases">
        <title>Croceibacterium sp. LX-88 genome sequence.</title>
        <authorList>
            <person name="Luo X."/>
        </authorList>
    </citation>
    <scope>NUCLEOTIDE SEQUENCE [LARGE SCALE GENOMIC DNA]</scope>
    <source>
        <strain evidence="12 13">LX-88</strain>
    </source>
</reference>
<evidence type="ECO:0000256" key="3">
    <source>
        <dbReference type="ARBA" id="ARBA00022475"/>
    </source>
</evidence>
<protein>
    <recommendedName>
        <fullName evidence="10">Sec-independent protein translocase protein TatA</fullName>
    </recommendedName>
</protein>
<comment type="caution">
    <text evidence="12">The sequence shown here is derived from an EMBL/GenBank/DDBJ whole genome shotgun (WGS) entry which is preliminary data.</text>
</comment>
<dbReference type="Pfam" id="PF02416">
    <property type="entry name" value="TatA_B_E"/>
    <property type="match status" value="1"/>
</dbReference>
<evidence type="ECO:0000256" key="6">
    <source>
        <dbReference type="ARBA" id="ARBA00022927"/>
    </source>
</evidence>
<keyword evidence="3 10" id="KW-1003">Cell membrane</keyword>
<evidence type="ECO:0000256" key="5">
    <source>
        <dbReference type="ARBA" id="ARBA00022692"/>
    </source>
</evidence>
<comment type="similarity">
    <text evidence="10">Belongs to the TatA/E family.</text>
</comment>
<evidence type="ECO:0000313" key="13">
    <source>
        <dbReference type="Proteomes" id="UP000811255"/>
    </source>
</evidence>
<evidence type="ECO:0000256" key="7">
    <source>
        <dbReference type="ARBA" id="ARBA00022989"/>
    </source>
</evidence>
<comment type="subunit">
    <text evidence="10">The Tat system comprises two distinct complexes: a TatABC complex, containing multiple copies of TatA, TatB and TatC subunits, and a separate TatA complex, containing only TatA subunits. Substrates initially bind to the TatABC complex, which probably triggers association of the separate TatA complex to form the active translocon.</text>
</comment>
<evidence type="ECO:0000256" key="8">
    <source>
        <dbReference type="ARBA" id="ARBA00023010"/>
    </source>
</evidence>
<dbReference type="PANTHER" id="PTHR42982:SF1">
    <property type="entry name" value="SEC-INDEPENDENT PROTEIN TRANSLOCASE PROTEIN TATA"/>
    <property type="match status" value="1"/>
</dbReference>
<keyword evidence="4" id="KW-0997">Cell inner membrane</keyword>
<feature type="transmembrane region" description="Helical" evidence="10">
    <location>
        <begin position="21"/>
        <end position="42"/>
    </location>
</feature>
<evidence type="ECO:0000256" key="10">
    <source>
        <dbReference type="HAMAP-Rule" id="MF_00236"/>
    </source>
</evidence>
<evidence type="ECO:0000256" key="9">
    <source>
        <dbReference type="ARBA" id="ARBA00023136"/>
    </source>
</evidence>
<evidence type="ECO:0000256" key="4">
    <source>
        <dbReference type="ARBA" id="ARBA00022519"/>
    </source>
</evidence>
<keyword evidence="8 10" id="KW-0811">Translocation</keyword>
<dbReference type="InterPro" id="IPR003369">
    <property type="entry name" value="TatA/B/E"/>
</dbReference>
<comment type="subcellular location">
    <subcellularLocation>
        <location evidence="1 10">Cell membrane</location>
        <topology evidence="1 10">Single-pass membrane protein</topology>
    </subcellularLocation>
</comment>
<dbReference type="NCBIfam" id="TIGR01411">
    <property type="entry name" value="tatAE"/>
    <property type="match status" value="1"/>
</dbReference>
<accession>A0ABS5W455</accession>
<dbReference type="InterPro" id="IPR006312">
    <property type="entry name" value="TatA/E"/>
</dbReference>
<feature type="region of interest" description="Disordered" evidence="11">
    <location>
        <begin position="63"/>
        <end position="104"/>
    </location>
</feature>
<keyword evidence="7 10" id="KW-1133">Transmembrane helix</keyword>
<dbReference type="Gene3D" id="1.20.5.3310">
    <property type="match status" value="1"/>
</dbReference>
<keyword evidence="5 10" id="KW-0812">Transmembrane</keyword>
<evidence type="ECO:0000256" key="2">
    <source>
        <dbReference type="ARBA" id="ARBA00022448"/>
    </source>
</evidence>
<dbReference type="HAMAP" id="MF_00236">
    <property type="entry name" value="TatA_E"/>
    <property type="match status" value="1"/>
</dbReference>
<comment type="function">
    <text evidence="10">Part of the twin-arginine translocation (Tat) system that transports large folded proteins containing a characteristic twin-arginine motif in their signal peptide across membranes. TatA could form the protein-conducting channel of the Tat system.</text>
</comment>
<keyword evidence="9 10" id="KW-0472">Membrane</keyword>
<evidence type="ECO:0000256" key="1">
    <source>
        <dbReference type="ARBA" id="ARBA00004162"/>
    </source>
</evidence>
<name>A0ABS5W455_9SPHN</name>
<keyword evidence="2 10" id="KW-0813">Transport</keyword>
<sequence>MPPRWKTRRKAPRLGREATRRIPVSIGLFQILIIALVILVLFGRGRISEMMGDFGKGVKSFRQGVSEDDASPAAANPPAAEGQNQEALSAEAAVEPQPADKTAG</sequence>
<feature type="compositionally biased region" description="Low complexity" evidence="11">
    <location>
        <begin position="71"/>
        <end position="80"/>
    </location>
</feature>
<gene>
    <name evidence="10 12" type="primary">tatA</name>
    <name evidence="12" type="ORF">KK137_09375</name>
</gene>
<organism evidence="12 13">
    <name type="scientific">Croceibacterium selenioxidans</name>
    <dbReference type="NCBI Taxonomy" id="2838833"/>
    <lineage>
        <taxon>Bacteria</taxon>
        <taxon>Pseudomonadati</taxon>
        <taxon>Pseudomonadota</taxon>
        <taxon>Alphaproteobacteria</taxon>
        <taxon>Sphingomonadales</taxon>
        <taxon>Erythrobacteraceae</taxon>
        <taxon>Croceibacterium</taxon>
    </lineage>
</organism>
<keyword evidence="13" id="KW-1185">Reference proteome</keyword>
<dbReference type="Proteomes" id="UP000811255">
    <property type="component" value="Unassembled WGS sequence"/>
</dbReference>
<dbReference type="EMBL" id="JAHFVK010000002">
    <property type="protein sequence ID" value="MBT2134543.1"/>
    <property type="molecule type" value="Genomic_DNA"/>
</dbReference>
<proteinExistence type="inferred from homology"/>
<evidence type="ECO:0000256" key="11">
    <source>
        <dbReference type="SAM" id="MobiDB-lite"/>
    </source>
</evidence>
<keyword evidence="6 10" id="KW-0653">Protein transport</keyword>